<dbReference type="GO" id="GO:0003995">
    <property type="term" value="F:acyl-CoA dehydrogenase activity"/>
    <property type="evidence" value="ECO:0007669"/>
    <property type="project" value="TreeGrafter"/>
</dbReference>
<dbReference type="GeneID" id="39591882"/>
<dbReference type="InterPro" id="IPR037069">
    <property type="entry name" value="AcylCoA_DH/ox_N_sf"/>
</dbReference>
<dbReference type="InterPro" id="IPR009075">
    <property type="entry name" value="AcylCo_DH/oxidase_C"/>
</dbReference>
<evidence type="ECO:0000256" key="5">
    <source>
        <dbReference type="ARBA" id="ARBA00023002"/>
    </source>
</evidence>
<evidence type="ECO:0000256" key="1">
    <source>
        <dbReference type="ARBA" id="ARBA00001974"/>
    </source>
</evidence>
<dbReference type="InterPro" id="IPR013786">
    <property type="entry name" value="AcylCoA_DH/ox_N"/>
</dbReference>
<dbReference type="InterPro" id="IPR050741">
    <property type="entry name" value="Acyl-CoA_dehydrogenase"/>
</dbReference>
<dbReference type="RefSeq" id="XP_028476604.1">
    <property type="nucleotide sequence ID" value="XM_028622711.1"/>
</dbReference>
<dbReference type="InterPro" id="IPR046373">
    <property type="entry name" value="Acyl-CoA_Oxase/DH_mid-dom_sf"/>
</dbReference>
<dbReference type="STRING" id="105984.A0A427XU63"/>
<evidence type="ECO:0000256" key="4">
    <source>
        <dbReference type="ARBA" id="ARBA00022827"/>
    </source>
</evidence>
<feature type="domain" description="Acyl-CoA dehydrogenase/oxidase C-terminal" evidence="8">
    <location>
        <begin position="260"/>
        <end position="417"/>
    </location>
</feature>
<dbReference type="FunFam" id="1.20.140.10:FF:000012">
    <property type="entry name" value="Acyl-CoA dehydrogenase fadE12"/>
    <property type="match status" value="1"/>
</dbReference>
<comment type="cofactor">
    <cofactor evidence="1 6">
        <name>FAD</name>
        <dbReference type="ChEBI" id="CHEBI:57692"/>
    </cofactor>
</comment>
<dbReference type="InterPro" id="IPR009100">
    <property type="entry name" value="AcylCoA_DH/oxidase_NM_dom_sf"/>
</dbReference>
<dbReference type="Gene3D" id="1.20.140.10">
    <property type="entry name" value="Butyryl-CoA Dehydrogenase, subunit A, domain 3"/>
    <property type="match status" value="1"/>
</dbReference>
<dbReference type="Pfam" id="PF02770">
    <property type="entry name" value="Acyl-CoA_dh_M"/>
    <property type="match status" value="1"/>
</dbReference>
<dbReference type="GO" id="GO:0050660">
    <property type="term" value="F:flavin adenine dinucleotide binding"/>
    <property type="evidence" value="ECO:0007669"/>
    <property type="project" value="InterPro"/>
</dbReference>
<dbReference type="PANTHER" id="PTHR48083:SF1">
    <property type="entry name" value="DEHYDROGENASE, PUTATIVE (AFU_ORTHOLOGUE AFUA_7G06510)-RELATED"/>
    <property type="match status" value="1"/>
</dbReference>
<evidence type="ECO:0000259" key="10">
    <source>
        <dbReference type="Pfam" id="PF02771"/>
    </source>
</evidence>
<feature type="domain" description="Acyl-CoA oxidase/dehydrogenase middle" evidence="9">
    <location>
        <begin position="147"/>
        <end position="244"/>
    </location>
</feature>
<evidence type="ECO:0000259" key="9">
    <source>
        <dbReference type="Pfam" id="PF02770"/>
    </source>
</evidence>
<dbReference type="EMBL" id="RSCE01000005">
    <property type="protein sequence ID" value="RSH82372.1"/>
    <property type="molecule type" value="Genomic_DNA"/>
</dbReference>
<dbReference type="SUPFAM" id="SSF56645">
    <property type="entry name" value="Acyl-CoA dehydrogenase NM domain-like"/>
    <property type="match status" value="1"/>
</dbReference>
<dbReference type="GO" id="GO:0033539">
    <property type="term" value="P:fatty acid beta-oxidation using acyl-CoA dehydrogenase"/>
    <property type="evidence" value="ECO:0007669"/>
    <property type="project" value="TreeGrafter"/>
</dbReference>
<evidence type="ECO:0000313" key="12">
    <source>
        <dbReference type="Proteomes" id="UP000279236"/>
    </source>
</evidence>
<proteinExistence type="inferred from homology"/>
<evidence type="ECO:0000256" key="3">
    <source>
        <dbReference type="ARBA" id="ARBA00022630"/>
    </source>
</evidence>
<comment type="caution">
    <text evidence="11">The sequence shown here is derived from an EMBL/GenBank/DDBJ whole genome shotgun (WGS) entry which is preliminary data.</text>
</comment>
<dbReference type="InterPro" id="IPR006091">
    <property type="entry name" value="Acyl-CoA_Oxase/DH_mid-dom"/>
</dbReference>
<evidence type="ECO:0000256" key="2">
    <source>
        <dbReference type="ARBA" id="ARBA00009347"/>
    </source>
</evidence>
<organism evidence="11 12">
    <name type="scientific">Apiotrichum porosum</name>
    <dbReference type="NCBI Taxonomy" id="105984"/>
    <lineage>
        <taxon>Eukaryota</taxon>
        <taxon>Fungi</taxon>
        <taxon>Dikarya</taxon>
        <taxon>Basidiomycota</taxon>
        <taxon>Agaricomycotina</taxon>
        <taxon>Tremellomycetes</taxon>
        <taxon>Trichosporonales</taxon>
        <taxon>Trichosporonaceae</taxon>
        <taxon>Apiotrichum</taxon>
    </lineage>
</organism>
<evidence type="ECO:0008006" key="13">
    <source>
        <dbReference type="Google" id="ProtNLM"/>
    </source>
</evidence>
<dbReference type="AlphaFoldDB" id="A0A427XU63"/>
<comment type="similarity">
    <text evidence="2 6">Belongs to the acyl-CoA dehydrogenase family.</text>
</comment>
<dbReference type="Gene3D" id="2.40.110.10">
    <property type="entry name" value="Butyryl-CoA Dehydrogenase, subunit A, domain 2"/>
    <property type="match status" value="1"/>
</dbReference>
<dbReference type="Pfam" id="PF00441">
    <property type="entry name" value="Acyl-CoA_dh_1"/>
    <property type="match status" value="1"/>
</dbReference>
<dbReference type="PANTHER" id="PTHR48083">
    <property type="entry name" value="MEDIUM-CHAIN SPECIFIC ACYL-COA DEHYDROGENASE, MITOCHONDRIAL-RELATED"/>
    <property type="match status" value="1"/>
</dbReference>
<sequence>MRALRSSTASAATSMSRRAFSSTMDTTMLTESQREVRDGVAEVCKNFPNSYWRERDQTKTYPFDFHKAIADGGWLGVSLPEENGGSGLGVSEASIMMQTITESGAGFPGAQCTHANIYATQPLAVFGSAEQRAQLIPKIISGEYRSCFGVTEPNAGLNTLELTTTATRLENGDWGQKIWITNAQNAHIMFLLARTTPVDQVKKKSEGLTMFAIPVDKSKNGIAIKAIKKMGGGCVDSNEVWFDDYVVPGDCVIGGEEGIGKGFRIILHGMNSERCLVAAEALGIGYAALQKAADYAGDREVFGRKIGQNQGIAHPLADAWAQLHAASLATYHAARLYDNALVDKTISPITVGTAANTAKMLAAEAGFNAAQRAILTHGGMGFAAEFDVERMLRESFVPRIAPISGEMIRNYISERVLNLPKSY</sequence>
<gene>
    <name evidence="11" type="ORF">EHS24_007339</name>
</gene>
<evidence type="ECO:0000256" key="7">
    <source>
        <dbReference type="SAM" id="MobiDB-lite"/>
    </source>
</evidence>
<feature type="domain" description="Acyl-CoA dehydrogenase/oxidase N-terminal" evidence="10">
    <location>
        <begin position="30"/>
        <end position="143"/>
    </location>
</feature>
<feature type="compositionally biased region" description="Low complexity" evidence="7">
    <location>
        <begin position="1"/>
        <end position="24"/>
    </location>
</feature>
<dbReference type="Proteomes" id="UP000279236">
    <property type="component" value="Unassembled WGS sequence"/>
</dbReference>
<name>A0A427XU63_9TREE</name>
<evidence type="ECO:0000256" key="6">
    <source>
        <dbReference type="RuleBase" id="RU362125"/>
    </source>
</evidence>
<accession>A0A427XU63</accession>
<keyword evidence="4 6" id="KW-0274">FAD</keyword>
<dbReference type="GO" id="GO:0005737">
    <property type="term" value="C:cytoplasm"/>
    <property type="evidence" value="ECO:0007669"/>
    <property type="project" value="TreeGrafter"/>
</dbReference>
<dbReference type="Gene3D" id="1.10.540.10">
    <property type="entry name" value="Acyl-CoA dehydrogenase/oxidase, N-terminal domain"/>
    <property type="match status" value="1"/>
</dbReference>
<dbReference type="OrthoDB" id="435240at2759"/>
<protein>
    <recommendedName>
        <fullName evidence="13">Acyl-CoA dehydrogenase</fullName>
    </recommendedName>
</protein>
<reference evidence="11 12" key="1">
    <citation type="submission" date="2018-11" db="EMBL/GenBank/DDBJ databases">
        <title>Genome sequence of Apiotrichum porosum DSM 27194.</title>
        <authorList>
            <person name="Aliyu H."/>
            <person name="Gorte O."/>
            <person name="Ochsenreither K."/>
        </authorList>
    </citation>
    <scope>NUCLEOTIDE SEQUENCE [LARGE SCALE GENOMIC DNA]</scope>
    <source>
        <strain evidence="11 12">DSM 27194</strain>
    </source>
</reference>
<keyword evidence="5 6" id="KW-0560">Oxidoreductase</keyword>
<keyword evidence="3 6" id="KW-0285">Flavoprotein</keyword>
<evidence type="ECO:0000313" key="11">
    <source>
        <dbReference type="EMBL" id="RSH82372.1"/>
    </source>
</evidence>
<dbReference type="SUPFAM" id="SSF47203">
    <property type="entry name" value="Acyl-CoA dehydrogenase C-terminal domain-like"/>
    <property type="match status" value="1"/>
</dbReference>
<dbReference type="Pfam" id="PF02771">
    <property type="entry name" value="Acyl-CoA_dh_N"/>
    <property type="match status" value="1"/>
</dbReference>
<dbReference type="CDD" id="cd00567">
    <property type="entry name" value="ACAD"/>
    <property type="match status" value="1"/>
</dbReference>
<keyword evidence="12" id="KW-1185">Reference proteome</keyword>
<evidence type="ECO:0000259" key="8">
    <source>
        <dbReference type="Pfam" id="PF00441"/>
    </source>
</evidence>
<dbReference type="InterPro" id="IPR036250">
    <property type="entry name" value="AcylCo_DH-like_C"/>
</dbReference>
<dbReference type="FunFam" id="1.10.540.10:FF:000027">
    <property type="entry name" value="Putative acyl-CoA dehydrogenase"/>
    <property type="match status" value="1"/>
</dbReference>
<feature type="region of interest" description="Disordered" evidence="7">
    <location>
        <begin position="1"/>
        <end position="26"/>
    </location>
</feature>